<evidence type="ECO:0000259" key="12">
    <source>
        <dbReference type="PROSITE" id="PS51918"/>
    </source>
</evidence>
<proteinExistence type="predicted"/>
<dbReference type="InterPro" id="IPR002792">
    <property type="entry name" value="TRAM_dom"/>
</dbReference>
<evidence type="ECO:0000313" key="13">
    <source>
        <dbReference type="EMBL" id="KKQ94167.1"/>
    </source>
</evidence>
<dbReference type="GO" id="GO:0051539">
    <property type="term" value="F:4 iron, 4 sulfur cluster binding"/>
    <property type="evidence" value="ECO:0007669"/>
    <property type="project" value="UniProtKB-KW"/>
</dbReference>
<evidence type="ECO:0000256" key="5">
    <source>
        <dbReference type="ARBA" id="ARBA00022691"/>
    </source>
</evidence>
<dbReference type="AlphaFoldDB" id="A0A0G0LT16"/>
<name>A0A0G0LT16_UNCC2</name>
<dbReference type="Gene3D" id="3.40.50.12160">
    <property type="entry name" value="Methylthiotransferase, N-terminal domain"/>
    <property type="match status" value="1"/>
</dbReference>
<dbReference type="PANTHER" id="PTHR43020:SF2">
    <property type="entry name" value="MITOCHONDRIAL TRNA METHYLTHIOTRANSFERASE CDK5RAP1"/>
    <property type="match status" value="1"/>
</dbReference>
<comment type="cofactor">
    <cofactor evidence="1">
        <name>[4Fe-4S] cluster</name>
        <dbReference type="ChEBI" id="CHEBI:49883"/>
    </cofactor>
</comment>
<dbReference type="PROSITE" id="PS50926">
    <property type="entry name" value="TRAM"/>
    <property type="match status" value="1"/>
</dbReference>
<evidence type="ECO:0000256" key="9">
    <source>
        <dbReference type="ARBA" id="ARBA00033765"/>
    </source>
</evidence>
<dbReference type="InterPro" id="IPR020612">
    <property type="entry name" value="Methylthiotransferase_CS"/>
</dbReference>
<evidence type="ECO:0000259" key="10">
    <source>
        <dbReference type="PROSITE" id="PS50926"/>
    </source>
</evidence>
<dbReference type="PROSITE" id="PS51918">
    <property type="entry name" value="RADICAL_SAM"/>
    <property type="match status" value="1"/>
</dbReference>
<dbReference type="GO" id="GO:0046872">
    <property type="term" value="F:metal ion binding"/>
    <property type="evidence" value="ECO:0007669"/>
    <property type="project" value="UniProtKB-KW"/>
</dbReference>
<feature type="domain" description="Radical SAM core" evidence="12">
    <location>
        <begin position="118"/>
        <end position="348"/>
    </location>
</feature>
<evidence type="ECO:0000256" key="8">
    <source>
        <dbReference type="ARBA" id="ARBA00023014"/>
    </source>
</evidence>
<comment type="caution">
    <text evidence="13">The sequence shown here is derived from an EMBL/GenBank/DDBJ whole genome shotgun (WGS) entry which is preliminary data.</text>
</comment>
<dbReference type="SFLD" id="SFLDG01061">
    <property type="entry name" value="methylthiotransferase"/>
    <property type="match status" value="1"/>
</dbReference>
<dbReference type="Pfam" id="PF04055">
    <property type="entry name" value="Radical_SAM"/>
    <property type="match status" value="1"/>
</dbReference>
<dbReference type="SUPFAM" id="SSF102114">
    <property type="entry name" value="Radical SAM enzymes"/>
    <property type="match status" value="1"/>
</dbReference>
<dbReference type="InterPro" id="IPR005839">
    <property type="entry name" value="Methylthiotransferase"/>
</dbReference>
<keyword evidence="6" id="KW-0479">Metal-binding</keyword>
<dbReference type="PATRIC" id="fig|1618345.3.peg.760"/>
<comment type="function">
    <text evidence="2">Catalyzes the methylthiolation of N6-(dimethylallyl)adenosine (i(6)A), leading to the formation of 2-methylthio-N6-(dimethylallyl)adenosine (ms(2)i(6)A) at position 37 in tRNAs that read codons beginning with uridine.</text>
</comment>
<evidence type="ECO:0000256" key="7">
    <source>
        <dbReference type="ARBA" id="ARBA00023004"/>
    </source>
</evidence>
<dbReference type="EMBL" id="LBVV01000012">
    <property type="protein sequence ID" value="KKQ94167.1"/>
    <property type="molecule type" value="Genomic_DNA"/>
</dbReference>
<evidence type="ECO:0000313" key="14">
    <source>
        <dbReference type="Proteomes" id="UP000034207"/>
    </source>
</evidence>
<dbReference type="NCBIfam" id="TIGR00089">
    <property type="entry name" value="MiaB/RimO family radical SAM methylthiotransferase"/>
    <property type="match status" value="1"/>
</dbReference>
<dbReference type="NCBIfam" id="TIGR01574">
    <property type="entry name" value="miaB-methiolase"/>
    <property type="match status" value="1"/>
</dbReference>
<feature type="domain" description="TRAM" evidence="10">
    <location>
        <begin position="351"/>
        <end position="411"/>
    </location>
</feature>
<reference evidence="13 14" key="1">
    <citation type="journal article" date="2015" name="Nature">
        <title>rRNA introns, odd ribosomes, and small enigmatic genomes across a large radiation of phyla.</title>
        <authorList>
            <person name="Brown C.T."/>
            <person name="Hug L.A."/>
            <person name="Thomas B.C."/>
            <person name="Sharon I."/>
            <person name="Castelle C.J."/>
            <person name="Singh A."/>
            <person name="Wilkins M.J."/>
            <person name="Williams K.H."/>
            <person name="Banfield J.F."/>
        </authorList>
    </citation>
    <scope>NUCLEOTIDE SEQUENCE [LARGE SCALE GENOMIC DNA]</scope>
</reference>
<dbReference type="Pfam" id="PF00919">
    <property type="entry name" value="UPF0004"/>
    <property type="match status" value="1"/>
</dbReference>
<dbReference type="Gene3D" id="3.80.30.20">
    <property type="entry name" value="tm_1862 like domain"/>
    <property type="match status" value="1"/>
</dbReference>
<dbReference type="GO" id="GO:0035597">
    <property type="term" value="F:tRNA-2-methylthio-N(6)-dimethylallyladenosine(37) synthase activity"/>
    <property type="evidence" value="ECO:0007669"/>
    <property type="project" value="UniProtKB-EC"/>
</dbReference>
<dbReference type="SMART" id="SM00729">
    <property type="entry name" value="Elp3"/>
    <property type="match status" value="1"/>
</dbReference>
<keyword evidence="4 13" id="KW-0808">Transferase</keyword>
<keyword evidence="5" id="KW-0949">S-adenosyl-L-methionine</keyword>
<dbReference type="InterPro" id="IPR006638">
    <property type="entry name" value="Elp3/MiaA/NifB-like_rSAM"/>
</dbReference>
<evidence type="ECO:0000256" key="2">
    <source>
        <dbReference type="ARBA" id="ARBA00003234"/>
    </source>
</evidence>
<sequence length="411" mass="46498">MNNSDALRIETVLNGLRYEKTGKEKDADLIVAVACSVRQSAIDRIYGKVRNWQKEKNKRKLVTVLTGCVLPADKKKFSKVFDLVFNIENLPLLSKMLNNLEEANVKERGEYLKLKSMHSSGFQSLVPIMTGCNNFCAYCAVPFTRGREYSRPIEDIISEVKELVENGCKEITLLGQNVNSYGNDKKDLPNFAELLSKINDVPGDFWIRYITSHPKDMSDELIKKFVQCSKVCGYLHLPLQAGSDQVLKNMNRNYTYEHYKDLIEKVRAEKLDIAISTDIIVGFPGETIEQFEDSMKAFGEIKYDMAYIAQYSPRSGTKAATFDDNVDKKEKKRRLKVLTKILAGTALEKNKKYVGKTEKVLAEKFEKGLLFGHTDSFKLVAISGGSKNYVGQFVMVKIISANPWALEGKCL</sequence>
<evidence type="ECO:0000256" key="3">
    <source>
        <dbReference type="ARBA" id="ARBA00022485"/>
    </source>
</evidence>
<dbReference type="InterPro" id="IPR058240">
    <property type="entry name" value="rSAM_sf"/>
</dbReference>
<gene>
    <name evidence="13" type="ORF">UT18_C0012G0019</name>
</gene>
<evidence type="ECO:0000256" key="6">
    <source>
        <dbReference type="ARBA" id="ARBA00022723"/>
    </source>
</evidence>
<dbReference type="SFLD" id="SFLDS00029">
    <property type="entry name" value="Radical_SAM"/>
    <property type="match status" value="1"/>
</dbReference>
<dbReference type="GO" id="GO:0005829">
    <property type="term" value="C:cytosol"/>
    <property type="evidence" value="ECO:0007669"/>
    <property type="project" value="TreeGrafter"/>
</dbReference>
<dbReference type="InterPro" id="IPR038135">
    <property type="entry name" value="Methylthiotransferase_N_sf"/>
</dbReference>
<keyword evidence="8" id="KW-0411">Iron-sulfur</keyword>
<dbReference type="PANTHER" id="PTHR43020">
    <property type="entry name" value="CDK5 REGULATORY SUBUNIT-ASSOCIATED PROTEIN 1"/>
    <property type="match status" value="1"/>
</dbReference>
<dbReference type="CDD" id="cd01335">
    <property type="entry name" value="Radical_SAM"/>
    <property type="match status" value="1"/>
</dbReference>
<evidence type="ECO:0000256" key="1">
    <source>
        <dbReference type="ARBA" id="ARBA00001966"/>
    </source>
</evidence>
<keyword evidence="3" id="KW-0004">4Fe-4S</keyword>
<evidence type="ECO:0000259" key="11">
    <source>
        <dbReference type="PROSITE" id="PS51449"/>
    </source>
</evidence>
<dbReference type="InterPro" id="IPR007197">
    <property type="entry name" value="rSAM"/>
</dbReference>
<dbReference type="SFLD" id="SFLDG01082">
    <property type="entry name" value="B12-binding_domain_containing"/>
    <property type="match status" value="1"/>
</dbReference>
<dbReference type="InterPro" id="IPR023404">
    <property type="entry name" value="rSAM_horseshoe"/>
</dbReference>
<dbReference type="InterPro" id="IPR013848">
    <property type="entry name" value="Methylthiotransferase_N"/>
</dbReference>
<dbReference type="Pfam" id="PF01938">
    <property type="entry name" value="TRAM"/>
    <property type="match status" value="1"/>
</dbReference>
<organism evidence="13 14">
    <name type="scientific">candidate division CPR2 bacterium GW2011_GWC2_39_10</name>
    <dbReference type="NCBI Taxonomy" id="1618345"/>
    <lineage>
        <taxon>Bacteria</taxon>
        <taxon>Bacteria division CPR2</taxon>
    </lineage>
</organism>
<keyword evidence="7" id="KW-0408">Iron</keyword>
<dbReference type="EC" id="2.8.4.3" evidence="9"/>
<dbReference type="STRING" id="1618345.UT18_C0012G0019"/>
<accession>A0A0G0LT16</accession>
<dbReference type="Proteomes" id="UP000034207">
    <property type="component" value="Unassembled WGS sequence"/>
</dbReference>
<dbReference type="PROSITE" id="PS51449">
    <property type="entry name" value="MTTASE_N"/>
    <property type="match status" value="1"/>
</dbReference>
<feature type="domain" description="MTTase N-terminal" evidence="11">
    <location>
        <begin position="1"/>
        <end position="102"/>
    </location>
</feature>
<evidence type="ECO:0000256" key="4">
    <source>
        <dbReference type="ARBA" id="ARBA00022679"/>
    </source>
</evidence>
<protein>
    <recommendedName>
        <fullName evidence="9">tRNA-2-methylthio-N(6)-dimethylallyladenosine synthase</fullName>
        <ecNumber evidence="9">2.8.4.3</ecNumber>
    </recommendedName>
</protein>
<dbReference type="FunFam" id="3.80.30.20:FF:000001">
    <property type="entry name" value="tRNA-2-methylthio-N(6)-dimethylallyladenosine synthase 2"/>
    <property type="match status" value="1"/>
</dbReference>
<dbReference type="PROSITE" id="PS01278">
    <property type="entry name" value="MTTASE_RADICAL"/>
    <property type="match status" value="1"/>
</dbReference>